<dbReference type="GO" id="GO:0005524">
    <property type="term" value="F:ATP binding"/>
    <property type="evidence" value="ECO:0007669"/>
    <property type="project" value="UniProtKB-KW"/>
</dbReference>
<accession>A0AAE0VYL1</accession>
<evidence type="ECO:0000313" key="11">
    <source>
        <dbReference type="Proteomes" id="UP001195483"/>
    </source>
</evidence>
<feature type="domain" description="RING-type" evidence="8">
    <location>
        <begin position="17"/>
        <end position="60"/>
    </location>
</feature>
<protein>
    <submittedName>
        <fullName evidence="10">Uncharacterized protein</fullName>
    </submittedName>
</protein>
<evidence type="ECO:0000259" key="8">
    <source>
        <dbReference type="PROSITE" id="PS50089"/>
    </source>
</evidence>
<dbReference type="PROSITE" id="PS00518">
    <property type="entry name" value="ZF_RING_1"/>
    <property type="match status" value="1"/>
</dbReference>
<dbReference type="InterPro" id="IPR001841">
    <property type="entry name" value="Znf_RING"/>
</dbReference>
<gene>
    <name evidence="10" type="ORF">CHS0354_020573</name>
</gene>
<dbReference type="PROSITE" id="PS50089">
    <property type="entry name" value="ZF_RING_2"/>
    <property type="match status" value="1"/>
</dbReference>
<dbReference type="InterPro" id="IPR017907">
    <property type="entry name" value="Znf_RING_CS"/>
</dbReference>
<keyword evidence="6" id="KW-0067">ATP-binding</keyword>
<dbReference type="Proteomes" id="UP001195483">
    <property type="component" value="Unassembled WGS sequence"/>
</dbReference>
<dbReference type="SUPFAM" id="SSF57850">
    <property type="entry name" value="RING/U-box"/>
    <property type="match status" value="1"/>
</dbReference>
<comment type="caution">
    <text evidence="10">The sequence shown here is derived from an EMBL/GenBank/DDBJ whole genome shotgun (WGS) entry which is preliminary data.</text>
</comment>
<dbReference type="InterPro" id="IPR018957">
    <property type="entry name" value="Znf_C3HC4_RING-type"/>
</dbReference>
<keyword evidence="3" id="KW-0547">Nucleotide-binding</keyword>
<dbReference type="AlphaFoldDB" id="A0AAE0VYL1"/>
<proteinExistence type="inferred from homology"/>
<dbReference type="Pfam" id="PF00643">
    <property type="entry name" value="zf-B_box"/>
    <property type="match status" value="1"/>
</dbReference>
<dbReference type="Gene3D" id="3.30.40.10">
    <property type="entry name" value="Zinc/RING finger domain, C3HC4 (zinc finger)"/>
    <property type="match status" value="1"/>
</dbReference>
<dbReference type="InterPro" id="IPR000315">
    <property type="entry name" value="Znf_B-box"/>
</dbReference>
<dbReference type="Gene3D" id="3.30.160.60">
    <property type="entry name" value="Classic Zinc Finger"/>
    <property type="match status" value="1"/>
</dbReference>
<sequence>MIKTKQLSKMRAIRNSCSICMGSLKNPILISCHHSFCSKCLNDYVRVNLCKGRFDCPRCRTSVELPKEGVSGFQTNKHVESDFVGNYICDLCGPKSVACRRCLDCNENLCMSCCHAHEKSKASRDHRISDLGTLDPKMKGKIRQRIFCDQHPEKDLELFCRQCKVLICLLCKAVEHNHHDTDTIIDAAAKVKKTLQTKMNSCSEKLRTIAEFKGSGEAFDIKINDAERKEIKALEDQRLQLMKVLDEEFAKMKDHIQSVYKGLMQQNADFIKYMQDEFSTYSDANLNTRKLIEQGSDIDVIKKAPELEKLISTAVSKTYLTPEPSLEMFVPANIKPSEIISLIGVMRESTKINITEREKPLRASHTSNLVAAIDIGTTSSGWAYSFKHEYNADPTKITYRLWYGGLLVSYKAPTTVLIKPDGITFDSFGYEAENRYADLKCENNTEYKRWYYFRLFKMLKHKKMLYESNVLLEDETMKSLPAKTVVSLLIRYLKDDVLNNTSDRLRPRRVAENEITWVLTVPAMWNYSAKQFIRETAVQAGITEKNILIALEPETASVFCRLLPIERMEEGGTMTVFSPGSKYMVLDAGGETIDITVHEVMTGGKLKVHKAIGEACGGKKVDDAYKEFFISLVGKPIFQRFQSECSDDHLDMLRNFEIKKRNVTPETVNTVCIRLPSSLLKIFEDETREDLRNAIKQTQYADKVSLNGEKLRVDASVMKGLFSTVIESTVSSVKELMKDSGVQGISRILMVGGFSESKMLQHAIKYNFPNVNIIVPQEAGFAVLKGAVVFGHALSQ</sequence>
<evidence type="ECO:0000256" key="2">
    <source>
        <dbReference type="ARBA" id="ARBA00022723"/>
    </source>
</evidence>
<dbReference type="Gene3D" id="3.90.640.10">
    <property type="entry name" value="Actin, Chain A, domain 4"/>
    <property type="match status" value="1"/>
</dbReference>
<organism evidence="10 11">
    <name type="scientific">Potamilus streckersoni</name>
    <dbReference type="NCBI Taxonomy" id="2493646"/>
    <lineage>
        <taxon>Eukaryota</taxon>
        <taxon>Metazoa</taxon>
        <taxon>Spiralia</taxon>
        <taxon>Lophotrochozoa</taxon>
        <taxon>Mollusca</taxon>
        <taxon>Bivalvia</taxon>
        <taxon>Autobranchia</taxon>
        <taxon>Heteroconchia</taxon>
        <taxon>Palaeoheterodonta</taxon>
        <taxon>Unionida</taxon>
        <taxon>Unionoidea</taxon>
        <taxon>Unionidae</taxon>
        <taxon>Ambleminae</taxon>
        <taxon>Lampsilini</taxon>
        <taxon>Potamilus</taxon>
    </lineage>
</organism>
<keyword evidence="5" id="KW-0862">Zinc</keyword>
<dbReference type="CDD" id="cd10229">
    <property type="entry name" value="ASKHA_NBD_HSP70_HSPA12"/>
    <property type="match status" value="1"/>
</dbReference>
<evidence type="ECO:0000256" key="4">
    <source>
        <dbReference type="ARBA" id="ARBA00022771"/>
    </source>
</evidence>
<evidence type="ECO:0000256" key="5">
    <source>
        <dbReference type="ARBA" id="ARBA00022833"/>
    </source>
</evidence>
<reference evidence="10" key="3">
    <citation type="submission" date="2023-05" db="EMBL/GenBank/DDBJ databases">
        <authorList>
            <person name="Smith C.H."/>
        </authorList>
    </citation>
    <scope>NUCLEOTIDE SEQUENCE</scope>
    <source>
        <strain evidence="10">CHS0354</strain>
        <tissue evidence="10">Mantle</tissue>
    </source>
</reference>
<comment type="similarity">
    <text evidence="1">Belongs to the heat shock protein 70 family.</text>
</comment>
<feature type="domain" description="B box-type" evidence="9">
    <location>
        <begin position="84"/>
        <end position="131"/>
    </location>
</feature>
<reference evidence="10" key="1">
    <citation type="journal article" date="2021" name="Genome Biol. Evol.">
        <title>A High-Quality Reference Genome for a Parasitic Bivalve with Doubly Uniparental Inheritance (Bivalvia: Unionida).</title>
        <authorList>
            <person name="Smith C.H."/>
        </authorList>
    </citation>
    <scope>NUCLEOTIDE SEQUENCE</scope>
    <source>
        <strain evidence="10">CHS0354</strain>
    </source>
</reference>
<dbReference type="SUPFAM" id="SSF57845">
    <property type="entry name" value="B-box zinc-binding domain"/>
    <property type="match status" value="1"/>
</dbReference>
<name>A0AAE0VYL1_9BIVA</name>
<evidence type="ECO:0000256" key="7">
    <source>
        <dbReference type="PROSITE-ProRule" id="PRU00024"/>
    </source>
</evidence>
<evidence type="ECO:0000256" key="1">
    <source>
        <dbReference type="ARBA" id="ARBA00007381"/>
    </source>
</evidence>
<dbReference type="InterPro" id="IPR013126">
    <property type="entry name" value="Hsp_70_fam"/>
</dbReference>
<dbReference type="InterPro" id="IPR043129">
    <property type="entry name" value="ATPase_NBD"/>
</dbReference>
<dbReference type="Gene3D" id="3.30.420.40">
    <property type="match status" value="2"/>
</dbReference>
<evidence type="ECO:0000256" key="3">
    <source>
        <dbReference type="ARBA" id="ARBA00022741"/>
    </source>
</evidence>
<feature type="domain" description="B box-type" evidence="9">
    <location>
        <begin position="143"/>
        <end position="184"/>
    </location>
</feature>
<evidence type="ECO:0000313" key="10">
    <source>
        <dbReference type="EMBL" id="KAK3594916.1"/>
    </source>
</evidence>
<keyword evidence="2" id="KW-0479">Metal-binding</keyword>
<dbReference type="PANTHER" id="PTHR14187:SF5">
    <property type="entry name" value="HEAT SHOCK 70 KDA PROTEIN 12A"/>
    <property type="match status" value="1"/>
</dbReference>
<keyword evidence="4 7" id="KW-0863">Zinc-finger</keyword>
<dbReference type="PROSITE" id="PS50119">
    <property type="entry name" value="ZF_BBOX"/>
    <property type="match status" value="2"/>
</dbReference>
<dbReference type="GO" id="GO:0140662">
    <property type="term" value="F:ATP-dependent protein folding chaperone"/>
    <property type="evidence" value="ECO:0007669"/>
    <property type="project" value="InterPro"/>
</dbReference>
<dbReference type="CDD" id="cd19756">
    <property type="entry name" value="Bbox2"/>
    <property type="match status" value="1"/>
</dbReference>
<dbReference type="SMART" id="SM00336">
    <property type="entry name" value="BBOX"/>
    <property type="match status" value="2"/>
</dbReference>
<dbReference type="GO" id="GO:0008270">
    <property type="term" value="F:zinc ion binding"/>
    <property type="evidence" value="ECO:0007669"/>
    <property type="project" value="UniProtKB-KW"/>
</dbReference>
<keyword evidence="11" id="KW-1185">Reference proteome</keyword>
<dbReference type="PANTHER" id="PTHR14187">
    <property type="entry name" value="ALPHA KINASE/ELONGATION FACTOR 2 KINASE"/>
    <property type="match status" value="1"/>
</dbReference>
<dbReference type="EMBL" id="JAEAOA010001253">
    <property type="protein sequence ID" value="KAK3594916.1"/>
    <property type="molecule type" value="Genomic_DNA"/>
</dbReference>
<evidence type="ECO:0000259" key="9">
    <source>
        <dbReference type="PROSITE" id="PS50119"/>
    </source>
</evidence>
<reference evidence="10" key="2">
    <citation type="journal article" date="2021" name="Genome Biol. Evol.">
        <title>Developing a high-quality reference genome for a parasitic bivalve with doubly uniparental inheritance (Bivalvia: Unionida).</title>
        <authorList>
            <person name="Smith C.H."/>
        </authorList>
    </citation>
    <scope>NUCLEOTIDE SEQUENCE</scope>
    <source>
        <strain evidence="10">CHS0354</strain>
        <tissue evidence="10">Mantle</tissue>
    </source>
</reference>
<dbReference type="SMART" id="SM00184">
    <property type="entry name" value="RING"/>
    <property type="match status" value="1"/>
</dbReference>
<dbReference type="InterPro" id="IPR013083">
    <property type="entry name" value="Znf_RING/FYVE/PHD"/>
</dbReference>
<dbReference type="Pfam" id="PF00097">
    <property type="entry name" value="zf-C3HC4"/>
    <property type="match status" value="1"/>
</dbReference>
<dbReference type="Pfam" id="PF00012">
    <property type="entry name" value="HSP70"/>
    <property type="match status" value="1"/>
</dbReference>
<dbReference type="SUPFAM" id="SSF53067">
    <property type="entry name" value="Actin-like ATPase domain"/>
    <property type="match status" value="2"/>
</dbReference>
<evidence type="ECO:0000256" key="6">
    <source>
        <dbReference type="ARBA" id="ARBA00022840"/>
    </source>
</evidence>